<dbReference type="Proteomes" id="UP000245048">
    <property type="component" value="Unassembled WGS sequence"/>
</dbReference>
<organism evidence="5 6">
    <name type="scientific">Teichococcus aestuarii</name>
    <dbReference type="NCBI Taxonomy" id="568898"/>
    <lineage>
        <taxon>Bacteria</taxon>
        <taxon>Pseudomonadati</taxon>
        <taxon>Pseudomonadota</taxon>
        <taxon>Alphaproteobacteria</taxon>
        <taxon>Acetobacterales</taxon>
        <taxon>Roseomonadaceae</taxon>
        <taxon>Roseomonas</taxon>
    </lineage>
</organism>
<feature type="domain" description="RNA 2-O ribose methyltransferase substrate binding" evidence="4">
    <location>
        <begin position="40"/>
        <end position="115"/>
    </location>
</feature>
<dbReference type="GO" id="GO:0008173">
    <property type="term" value="F:RNA methyltransferase activity"/>
    <property type="evidence" value="ECO:0007669"/>
    <property type="project" value="InterPro"/>
</dbReference>
<dbReference type="OrthoDB" id="9785673at2"/>
<dbReference type="SUPFAM" id="SSF75217">
    <property type="entry name" value="alpha/beta knot"/>
    <property type="match status" value="1"/>
</dbReference>
<dbReference type="Gene3D" id="3.30.1330.30">
    <property type="match status" value="1"/>
</dbReference>
<dbReference type="Pfam" id="PF08032">
    <property type="entry name" value="SpoU_sub_bind"/>
    <property type="match status" value="1"/>
</dbReference>
<dbReference type="RefSeq" id="WP_109515972.1">
    <property type="nucleotide sequence ID" value="NZ_PDOA01000002.1"/>
</dbReference>
<dbReference type="PANTHER" id="PTHR46429">
    <property type="entry name" value="23S RRNA (GUANOSINE-2'-O-)-METHYLTRANSFERASE RLMB"/>
    <property type="match status" value="1"/>
</dbReference>
<keyword evidence="1 5" id="KW-0489">Methyltransferase</keyword>
<evidence type="ECO:0000256" key="3">
    <source>
        <dbReference type="SAM" id="MobiDB-lite"/>
    </source>
</evidence>
<dbReference type="SMART" id="SM00967">
    <property type="entry name" value="SpoU_sub_bind"/>
    <property type="match status" value="1"/>
</dbReference>
<keyword evidence="6" id="KW-1185">Reference proteome</keyword>
<gene>
    <name evidence="5" type="ORF">CR165_05285</name>
</gene>
<comment type="caution">
    <text evidence="5">The sequence shown here is derived from an EMBL/GenBank/DDBJ whole genome shotgun (WGS) entry which is preliminary data.</text>
</comment>
<evidence type="ECO:0000313" key="5">
    <source>
        <dbReference type="EMBL" id="PWC30337.1"/>
    </source>
</evidence>
<dbReference type="GO" id="GO:0006396">
    <property type="term" value="P:RNA processing"/>
    <property type="evidence" value="ECO:0007669"/>
    <property type="project" value="InterPro"/>
</dbReference>
<dbReference type="InterPro" id="IPR001537">
    <property type="entry name" value="SpoU_MeTrfase"/>
</dbReference>
<dbReference type="AlphaFoldDB" id="A0A2U1V8T5"/>
<dbReference type="InterPro" id="IPR004441">
    <property type="entry name" value="rRNA_MeTrfase_TrmH"/>
</dbReference>
<evidence type="ECO:0000313" key="6">
    <source>
        <dbReference type="Proteomes" id="UP000245048"/>
    </source>
</evidence>
<dbReference type="Gene3D" id="3.40.1280.10">
    <property type="match status" value="1"/>
</dbReference>
<feature type="compositionally biased region" description="Pro residues" evidence="3">
    <location>
        <begin position="1"/>
        <end position="36"/>
    </location>
</feature>
<dbReference type="Pfam" id="PF00588">
    <property type="entry name" value="SpoU_methylase"/>
    <property type="match status" value="1"/>
</dbReference>
<evidence type="ECO:0000256" key="2">
    <source>
        <dbReference type="ARBA" id="ARBA00022679"/>
    </source>
</evidence>
<keyword evidence="2" id="KW-0808">Transferase</keyword>
<dbReference type="InterPro" id="IPR029026">
    <property type="entry name" value="tRNA_m1G_MTases_N"/>
</dbReference>
<name>A0A2U1V8T5_9PROT</name>
<proteinExistence type="predicted"/>
<sequence length="278" mass="28676">MKPPRPPSFPARPPQPRPAAPLPPAAPARPPRPALPEPDRLCGPVAVAAAFAHRPDAVLRLFYAPSRRAEAGPLCARLARARKPYREVPPEELAKIAGTTHHGGIVAIAAPRPVPPLPHPEALPAGLLPVLDGVGNPHNLGAIARSAAFFGCRALLLSGDPRQAGLSDAAWRTSEGGLEALALYRAPDLPAALRALAPRYLTVAAVARGGVAPADLPRGRPVALVLGNEEQGLAEETVSACAARVTLPGSGLVESLNVSVAAAVLMHALVEGDNIRAI</sequence>
<protein>
    <submittedName>
        <fullName evidence="5">rRNA methylase</fullName>
    </submittedName>
</protein>
<dbReference type="EMBL" id="PDOA01000002">
    <property type="protein sequence ID" value="PWC30337.1"/>
    <property type="molecule type" value="Genomic_DNA"/>
</dbReference>
<reference evidence="6" key="1">
    <citation type="submission" date="2017-10" db="EMBL/GenBank/DDBJ databases">
        <authorList>
            <person name="Toshchakov S.V."/>
            <person name="Goeva M.A."/>
        </authorList>
    </citation>
    <scope>NUCLEOTIDE SEQUENCE [LARGE SCALE GENOMIC DNA]</scope>
    <source>
        <strain evidence="6">JR1/69-1-13</strain>
    </source>
</reference>
<dbReference type="GO" id="GO:0005829">
    <property type="term" value="C:cytosol"/>
    <property type="evidence" value="ECO:0007669"/>
    <property type="project" value="TreeGrafter"/>
</dbReference>
<feature type="region of interest" description="Disordered" evidence="3">
    <location>
        <begin position="1"/>
        <end position="37"/>
    </location>
</feature>
<accession>A0A2U1V8T5</accession>
<dbReference type="PANTHER" id="PTHR46429:SF2">
    <property type="entry name" value="TRNA_RRNA METHYLTRANSFERASE"/>
    <property type="match status" value="1"/>
</dbReference>
<dbReference type="SUPFAM" id="SSF55315">
    <property type="entry name" value="L30e-like"/>
    <property type="match status" value="1"/>
</dbReference>
<evidence type="ECO:0000259" key="4">
    <source>
        <dbReference type="SMART" id="SM00967"/>
    </source>
</evidence>
<evidence type="ECO:0000256" key="1">
    <source>
        <dbReference type="ARBA" id="ARBA00022603"/>
    </source>
</evidence>
<dbReference type="InterPro" id="IPR029064">
    <property type="entry name" value="Ribosomal_eL30-like_sf"/>
</dbReference>
<dbReference type="GO" id="GO:0003723">
    <property type="term" value="F:RNA binding"/>
    <property type="evidence" value="ECO:0007669"/>
    <property type="project" value="InterPro"/>
</dbReference>
<dbReference type="GO" id="GO:0032259">
    <property type="term" value="P:methylation"/>
    <property type="evidence" value="ECO:0007669"/>
    <property type="project" value="UniProtKB-KW"/>
</dbReference>
<dbReference type="InterPro" id="IPR029028">
    <property type="entry name" value="Alpha/beta_knot_MTases"/>
</dbReference>
<dbReference type="CDD" id="cd18095">
    <property type="entry name" value="SpoU-like_rRNA-MTase"/>
    <property type="match status" value="1"/>
</dbReference>
<dbReference type="InterPro" id="IPR013123">
    <property type="entry name" value="SpoU_subst-bd"/>
</dbReference>